<gene>
    <name evidence="3" type="ORF">M72_20671</name>
</gene>
<sequence>MGMGNSFETITVLQYRLKEAQEELAAFQSGEKYIRMEKQHLTQVRALERRIAKLEAAVAKEHSHAITIRNQWFEIFEQLQKECDRMVAEAVKKADMMEKRAIRAERQRDTALEKVTFQRRELYKVKTELDDEKQKVQKLTAQINRNYENSSIPSSKSIARKKISNSREKTGRKPGGQPGHRGHCRKKLTPTREIYLPAPEEVLHDPDFKKTSKTITKQKIDISVEVHVTGYHADVHYNSKTGERIHAPFPQGVIDDVNYGGNLRAFLFLLNNGCCTSIDKSRRFLSDLTDGKINISKGMINNLCQSFAEKTESQRKELFRDMLLSPVMHTDCTNARVNGESSYVFVCAVPDGGVLYFARGKKGHDGIKGTVVEDYQGTLVHDHDVTFYKYGTGHQECLAHVLRYLKDSMDNEKDRSWNRQMHSLIQEMIHYRNGLSESEEPDPQTVSEFEERYKTILSIAGDEYDYEPHGKYYRDGYNLYKRMKKYKKDHLLFLHNKNVPATNNEAERLLRKYKRKQAQAVSFRSPSSIDHLCKCMSMLVLMRRKEQANLFREIAEIFA</sequence>
<feature type="region of interest" description="Disordered" evidence="1">
    <location>
        <begin position="148"/>
        <end position="187"/>
    </location>
</feature>
<dbReference type="STRING" id="301302.ERS852420_00224"/>
<dbReference type="InterPro" id="IPR004291">
    <property type="entry name" value="Transposase_IS66_central"/>
</dbReference>
<feature type="compositionally biased region" description="Polar residues" evidence="1">
    <location>
        <begin position="148"/>
        <end position="157"/>
    </location>
</feature>
<name>A0A0M6WD08_9FIRM</name>
<dbReference type="Proteomes" id="UP000049979">
    <property type="component" value="Unassembled WGS sequence"/>
</dbReference>
<dbReference type="RefSeq" id="WP_082413713.1">
    <property type="nucleotide sequence ID" value="NZ_CP173697.1"/>
</dbReference>
<reference evidence="4" key="1">
    <citation type="submission" date="2015-05" db="EMBL/GenBank/DDBJ databases">
        <authorList>
            <consortium name="Pathogen Informatics"/>
        </authorList>
    </citation>
    <scope>NUCLEOTIDE SEQUENCE [LARGE SCALE GENOMIC DNA]</scope>
    <source>
        <strain evidence="4">M72</strain>
    </source>
</reference>
<dbReference type="PANTHER" id="PTHR33678:SF2">
    <property type="match status" value="1"/>
</dbReference>
<evidence type="ECO:0000313" key="3">
    <source>
        <dbReference type="EMBL" id="CRL32532.1"/>
    </source>
</evidence>
<dbReference type="EMBL" id="CVRR01000004">
    <property type="protein sequence ID" value="CRL32532.1"/>
    <property type="molecule type" value="Genomic_DNA"/>
</dbReference>
<keyword evidence="4" id="KW-1185">Reference proteome</keyword>
<dbReference type="OrthoDB" id="2051688at2"/>
<evidence type="ECO:0000256" key="1">
    <source>
        <dbReference type="SAM" id="MobiDB-lite"/>
    </source>
</evidence>
<protein>
    <recommendedName>
        <fullName evidence="2">Transposase IS66 central domain-containing protein</fullName>
    </recommendedName>
</protein>
<dbReference type="PANTHER" id="PTHR33678">
    <property type="entry name" value="BLL1576 PROTEIN"/>
    <property type="match status" value="1"/>
</dbReference>
<evidence type="ECO:0000313" key="4">
    <source>
        <dbReference type="Proteomes" id="UP000049979"/>
    </source>
</evidence>
<dbReference type="InterPro" id="IPR052344">
    <property type="entry name" value="Transposase-related"/>
</dbReference>
<organism evidence="3 4">
    <name type="scientific">Roseburia faecis</name>
    <dbReference type="NCBI Taxonomy" id="301302"/>
    <lineage>
        <taxon>Bacteria</taxon>
        <taxon>Bacillati</taxon>
        <taxon>Bacillota</taxon>
        <taxon>Clostridia</taxon>
        <taxon>Lachnospirales</taxon>
        <taxon>Lachnospiraceae</taxon>
        <taxon>Roseburia</taxon>
    </lineage>
</organism>
<dbReference type="Pfam" id="PF03050">
    <property type="entry name" value="DDE_Tnp_IS66"/>
    <property type="match status" value="1"/>
</dbReference>
<feature type="domain" description="Transposase IS66 central" evidence="2">
    <location>
        <begin position="287"/>
        <end position="526"/>
    </location>
</feature>
<evidence type="ECO:0000259" key="2">
    <source>
        <dbReference type="Pfam" id="PF03050"/>
    </source>
</evidence>
<accession>A0A0M6WD08</accession>
<proteinExistence type="predicted"/>
<dbReference type="AlphaFoldDB" id="A0A0M6WD08"/>